<dbReference type="AlphaFoldDB" id="A0A2X2ITZ7"/>
<dbReference type="SUPFAM" id="SSF48208">
    <property type="entry name" value="Six-hairpin glycosidases"/>
    <property type="match status" value="1"/>
</dbReference>
<dbReference type="EMBL" id="UAUU01000008">
    <property type="protein sequence ID" value="SPZ85468.1"/>
    <property type="molecule type" value="Genomic_DNA"/>
</dbReference>
<dbReference type="RefSeq" id="WP_112374537.1">
    <property type="nucleotide sequence ID" value="NZ_CP069793.1"/>
</dbReference>
<proteinExistence type="predicted"/>
<dbReference type="Gene3D" id="1.50.10.10">
    <property type="match status" value="1"/>
</dbReference>
<evidence type="ECO:0000313" key="2">
    <source>
        <dbReference type="EMBL" id="SPZ85468.1"/>
    </source>
</evidence>
<sequence length="626" mass="72931">MKRQHRSVFLNSIVLSSTAFLVLGVLFSCSSNRGFSGKQESIYQLELDRLKEVAKNNLTDNIKEFNAYEHRPKSDGAFDESNNKDFLVNNIPYFESSNDTLNRVYNYRWWMISKHLRDYYDPHDSKKYWVITEFFGYPAWGSLSGAITCPTAHQFYDVRWLRDPKYLRSYAEYFMLGSASKLNQRENGNFLTHLSRPESVHFSSWMVDGIESFLKIHPDQAWTQKMLPAMESHQHLLDSLFTVKNPNAKTDGMYKILDLYDGMEFSLSAVLGLIESKGPYAIYTDSTWRDLYLGWGTTDKAANTTAAKEFPLAFTKGYPDFYLVRPSVGSYSFGNTNALYNLYRLEQQQHPSITNKAKADYYKVRSQEIQQKFLRTLWNSDDGFFNTLTAGDNAYGVRDYEARVRESVGYTPWYFNMIPHEDNKKYEVAWTMFTSEKGFNNHKGMTTAERQHPYYNEQAYAWNGRGWPFQNSVVYKGYSNYLRNYKNQITVQDKETLYEQIMKLTRLHGYAHPNIGEWYIPSDGEQFGGQNDYFHSTYPDMIIADLIGFKASHHNSFQVQPLIPAGKMDYFYLGNLDYHGKTIDIIWKEDWDQNKPGKQSMLCIWVDHVLKASSKDLGVKIDVNLD</sequence>
<evidence type="ECO:0000259" key="1">
    <source>
        <dbReference type="Pfam" id="PF22422"/>
    </source>
</evidence>
<dbReference type="Pfam" id="PF22422">
    <property type="entry name" value="MGH1-like_GH"/>
    <property type="match status" value="1"/>
</dbReference>
<dbReference type="InterPro" id="IPR054491">
    <property type="entry name" value="MGH1-like_GH"/>
</dbReference>
<protein>
    <recommendedName>
        <fullName evidence="1">Mannosylglycerate hydrolase MGH1-like glycoside hydrolase domain-containing protein</fullName>
    </recommendedName>
</protein>
<dbReference type="GeneID" id="97181185"/>
<organism evidence="2 3">
    <name type="scientific">Sphingobacterium multivorum</name>
    <dbReference type="NCBI Taxonomy" id="28454"/>
    <lineage>
        <taxon>Bacteria</taxon>
        <taxon>Pseudomonadati</taxon>
        <taxon>Bacteroidota</taxon>
        <taxon>Sphingobacteriia</taxon>
        <taxon>Sphingobacteriales</taxon>
        <taxon>Sphingobacteriaceae</taxon>
        <taxon>Sphingobacterium</taxon>
    </lineage>
</organism>
<gene>
    <name evidence="2" type="ORF">NCTC11343_02030</name>
</gene>
<dbReference type="Proteomes" id="UP000251241">
    <property type="component" value="Unassembled WGS sequence"/>
</dbReference>
<dbReference type="GO" id="GO:0005975">
    <property type="term" value="P:carbohydrate metabolic process"/>
    <property type="evidence" value="ECO:0007669"/>
    <property type="project" value="InterPro"/>
</dbReference>
<reference evidence="2 3" key="1">
    <citation type="submission" date="2018-06" db="EMBL/GenBank/DDBJ databases">
        <authorList>
            <consortium name="Pathogen Informatics"/>
            <person name="Doyle S."/>
        </authorList>
    </citation>
    <scope>NUCLEOTIDE SEQUENCE [LARGE SCALE GENOMIC DNA]</scope>
    <source>
        <strain evidence="2 3">NCTC11343</strain>
    </source>
</reference>
<accession>A0A2X2ITZ7</accession>
<dbReference type="InterPro" id="IPR008928">
    <property type="entry name" value="6-hairpin_glycosidase_sf"/>
</dbReference>
<dbReference type="PROSITE" id="PS51257">
    <property type="entry name" value="PROKAR_LIPOPROTEIN"/>
    <property type="match status" value="1"/>
</dbReference>
<evidence type="ECO:0000313" key="3">
    <source>
        <dbReference type="Proteomes" id="UP000251241"/>
    </source>
</evidence>
<feature type="domain" description="Mannosylglycerate hydrolase MGH1-like glycoside hydrolase" evidence="1">
    <location>
        <begin position="146"/>
        <end position="536"/>
    </location>
</feature>
<name>A0A2X2ITZ7_SPHMU</name>
<dbReference type="InterPro" id="IPR012341">
    <property type="entry name" value="6hp_glycosidase-like_sf"/>
</dbReference>